<dbReference type="Proteomes" id="UP001470230">
    <property type="component" value="Unassembled WGS sequence"/>
</dbReference>
<gene>
    <name evidence="1" type="ORF">M9Y10_006720</name>
</gene>
<reference evidence="1 2" key="1">
    <citation type="submission" date="2024-04" db="EMBL/GenBank/DDBJ databases">
        <title>Tritrichomonas musculus Genome.</title>
        <authorList>
            <person name="Alves-Ferreira E."/>
            <person name="Grigg M."/>
            <person name="Lorenzi H."/>
            <person name="Galac M."/>
        </authorList>
    </citation>
    <scope>NUCLEOTIDE SEQUENCE [LARGE SCALE GENOMIC DNA]</scope>
    <source>
        <strain evidence="1 2">EAF2021</strain>
    </source>
</reference>
<dbReference type="Pfam" id="PF13306">
    <property type="entry name" value="LRR_5"/>
    <property type="match status" value="5"/>
</dbReference>
<dbReference type="InterPro" id="IPR032675">
    <property type="entry name" value="LRR_dom_sf"/>
</dbReference>
<dbReference type="PANTHER" id="PTHR45661">
    <property type="entry name" value="SURFACE ANTIGEN"/>
    <property type="match status" value="1"/>
</dbReference>
<dbReference type="PANTHER" id="PTHR45661:SF3">
    <property type="entry name" value="IG-LIKE DOMAIN-CONTAINING PROTEIN"/>
    <property type="match status" value="1"/>
</dbReference>
<keyword evidence="2" id="KW-1185">Reference proteome</keyword>
<sequence>MKNKIKLDDNVCIELNHENYTAQVVESPKVKGEIFIPKSVFYDSHEYVIKSIKEGSFKAPQLKIIKFADDSEIDYIGKETFALSSLISFDLPNKVAQIEKLSFYSCKDLKKLVITENSSLHTIEEYSFRLSGIENIIFSSKIAKLKEGWCSSTKNLNSIIIPQTNPHFGYLDSNHKLIGGKSTPELNYFDTLVFACRDITEASIPSNIRYIGPYSFHQCSKLKTVQINNDSQLISIGKYAFSESSITSIFIPPLVEKLDECCFLKSNIKTVLISPANGHFALIDQKIIIGKTDGQIFDEIVYGLNNVEAVMIPSFIKRIGPFSFMCNKSVKSILLPFDSQLESIGECAFSESSLTSVAISDRIKELGVGCFSSCQSLKTVTFPKHPLFEAISEASFYDTSIEKVVIPENIKKIDTFAFGNCRNLNDVSFDSGSKLEVIGKNAFAGTMIEYISFPSKLRMIDDGAFANSNLKDIIFSRYKPVLETIGEEAFCSNLFEEVYFPHSIKFIKKRAFFNCFMLKGVEFPKNCSLESIDESVFEGCNLYGFSVPSSVKYIKKSAFMDCSNFGPIEIPRNSELISIEKNAFTNTLTEDVSFPASLQDFSGSSYVNVPLNQISIPKKNQYLSIIHNEMVGKKSNVSLPKPDILIFGFSSINIATIPANIKCIAPYAFYYCYDLNTIIFDKKSQLEIIGKNSFCSTSITSFYVPKHTKVIGKKAFLDCRSLAKIAFDENPEIKKIEKNAFVNTALSELTIPPSLTELDSCWCSYTPCLKSIVLSPQNPNFKCLQEQPKVILGKSDANINVFDTIEFACRDITAVVIPSFIKVIKEFAFSDCASLSSVQFEENSSLTKIGKNAFSHTAIGSFVLPQHVKYIHKQAFMNCDKLESFTFHPEAELFFIGNGAFRSTKIVHLQIPKLVTKVGFDCFDSCNELTSIEFLGESFFIDNGLFSNCGKLQSVSFLNAKIVLKDNSQQIEKDNPTYNITMSPDAKLI</sequence>
<accession>A0ABR2JG92</accession>
<organism evidence="1 2">
    <name type="scientific">Tritrichomonas musculus</name>
    <dbReference type="NCBI Taxonomy" id="1915356"/>
    <lineage>
        <taxon>Eukaryota</taxon>
        <taxon>Metamonada</taxon>
        <taxon>Parabasalia</taxon>
        <taxon>Tritrichomonadida</taxon>
        <taxon>Tritrichomonadidae</taxon>
        <taxon>Tritrichomonas</taxon>
    </lineage>
</organism>
<name>A0ABR2JG92_9EUKA</name>
<protein>
    <recommendedName>
        <fullName evidence="3">Surface antigen BspA-like</fullName>
    </recommendedName>
</protein>
<dbReference type="InterPro" id="IPR026906">
    <property type="entry name" value="LRR_5"/>
</dbReference>
<dbReference type="EMBL" id="JAPFFF010000012">
    <property type="protein sequence ID" value="KAK8876506.1"/>
    <property type="molecule type" value="Genomic_DNA"/>
</dbReference>
<dbReference type="SUPFAM" id="SSF52058">
    <property type="entry name" value="L domain-like"/>
    <property type="match status" value="4"/>
</dbReference>
<dbReference type="InterPro" id="IPR053139">
    <property type="entry name" value="Surface_bspA-like"/>
</dbReference>
<comment type="caution">
    <text evidence="1">The sequence shown here is derived from an EMBL/GenBank/DDBJ whole genome shotgun (WGS) entry which is preliminary data.</text>
</comment>
<evidence type="ECO:0000313" key="1">
    <source>
        <dbReference type="EMBL" id="KAK8876506.1"/>
    </source>
</evidence>
<evidence type="ECO:0000313" key="2">
    <source>
        <dbReference type="Proteomes" id="UP001470230"/>
    </source>
</evidence>
<proteinExistence type="predicted"/>
<dbReference type="Gene3D" id="3.80.10.10">
    <property type="entry name" value="Ribonuclease Inhibitor"/>
    <property type="match status" value="6"/>
</dbReference>
<evidence type="ECO:0008006" key="3">
    <source>
        <dbReference type="Google" id="ProtNLM"/>
    </source>
</evidence>